<reference evidence="3" key="1">
    <citation type="submission" date="2016-10" db="EMBL/GenBank/DDBJ databases">
        <authorList>
            <person name="Varghese N."/>
            <person name="Submissions S."/>
        </authorList>
    </citation>
    <scope>NUCLEOTIDE SEQUENCE [LARGE SCALE GENOMIC DNA]</scope>
    <source>
        <strain evidence="3">DSM 16858</strain>
    </source>
</reference>
<keyword evidence="1" id="KW-1133">Transmembrane helix</keyword>
<dbReference type="EMBL" id="FOIJ01000012">
    <property type="protein sequence ID" value="SEU26082.1"/>
    <property type="molecule type" value="Genomic_DNA"/>
</dbReference>
<protein>
    <submittedName>
        <fullName evidence="2">Uncharacterized protein</fullName>
    </submittedName>
</protein>
<evidence type="ECO:0000256" key="1">
    <source>
        <dbReference type="SAM" id="Phobius"/>
    </source>
</evidence>
<keyword evidence="3" id="KW-1185">Reference proteome</keyword>
<evidence type="ECO:0000313" key="3">
    <source>
        <dbReference type="Proteomes" id="UP000199181"/>
    </source>
</evidence>
<keyword evidence="1" id="KW-0472">Membrane</keyword>
<accession>A0A1I0KLP4</accession>
<gene>
    <name evidence="2" type="ORF">SAMN05443639_11240</name>
</gene>
<dbReference type="AlphaFoldDB" id="A0A1I0KLP4"/>
<dbReference type="RefSeq" id="WP_093523749.1">
    <property type="nucleotide sequence ID" value="NZ_FOIJ01000012.1"/>
</dbReference>
<dbReference type="Proteomes" id="UP000199181">
    <property type="component" value="Unassembled WGS sequence"/>
</dbReference>
<organism evidence="2 3">
    <name type="scientific">Stigmatella erecta</name>
    <dbReference type="NCBI Taxonomy" id="83460"/>
    <lineage>
        <taxon>Bacteria</taxon>
        <taxon>Pseudomonadati</taxon>
        <taxon>Myxococcota</taxon>
        <taxon>Myxococcia</taxon>
        <taxon>Myxococcales</taxon>
        <taxon>Cystobacterineae</taxon>
        <taxon>Archangiaceae</taxon>
        <taxon>Stigmatella</taxon>
    </lineage>
</organism>
<proteinExistence type="predicted"/>
<evidence type="ECO:0000313" key="2">
    <source>
        <dbReference type="EMBL" id="SEU26082.1"/>
    </source>
</evidence>
<keyword evidence="1" id="KW-0812">Transmembrane</keyword>
<name>A0A1I0KLP4_9BACT</name>
<feature type="transmembrane region" description="Helical" evidence="1">
    <location>
        <begin position="12"/>
        <end position="32"/>
    </location>
</feature>
<sequence>MKTEVPRSPRRLGILRALWCALFLGFLGMWALSYDFYTSFGIDTDRRGELSAIQAHLRFRWTGNGSFMVGADQFWLASWKPLDRFDLGGAFFKPPRRPRVRSTWNRMGFWLIRERYPYSKLPLQVSELASSTWLGVPSWLPVVLTGLWPVRWWLQLRGGPLVNPLLERLRRWGIRSAH</sequence>